<organism evidence="11 12">
    <name type="scientific">Sulfuriferula nivalis</name>
    <dbReference type="NCBI Taxonomy" id="2675298"/>
    <lineage>
        <taxon>Bacteria</taxon>
        <taxon>Pseudomonadati</taxon>
        <taxon>Pseudomonadota</taxon>
        <taxon>Betaproteobacteria</taxon>
        <taxon>Nitrosomonadales</taxon>
        <taxon>Sulfuricellaceae</taxon>
        <taxon>Sulfuriferula</taxon>
    </lineage>
</organism>
<dbReference type="GO" id="GO:0043565">
    <property type="term" value="F:sequence-specific DNA binding"/>
    <property type="evidence" value="ECO:0007669"/>
    <property type="project" value="InterPro"/>
</dbReference>
<evidence type="ECO:0000259" key="10">
    <source>
        <dbReference type="PROSITE" id="PS50110"/>
    </source>
</evidence>
<accession>A0A809RNN4</accession>
<proteinExistence type="predicted"/>
<dbReference type="Pfam" id="PF00072">
    <property type="entry name" value="Response_reg"/>
    <property type="match status" value="1"/>
</dbReference>
<dbReference type="FunFam" id="3.40.50.2300:FF:000018">
    <property type="entry name" value="DNA-binding transcriptional regulator NtrC"/>
    <property type="match status" value="1"/>
</dbReference>
<evidence type="ECO:0000256" key="7">
    <source>
        <dbReference type="ARBA" id="ARBA00023163"/>
    </source>
</evidence>
<feature type="modified residue" description="4-aspartylphosphate" evidence="8">
    <location>
        <position position="54"/>
    </location>
</feature>
<dbReference type="KEGG" id="sniv:SFSGTM_11290"/>
<dbReference type="Gene3D" id="1.10.8.60">
    <property type="match status" value="1"/>
</dbReference>
<dbReference type="SMART" id="SM00382">
    <property type="entry name" value="AAA"/>
    <property type="match status" value="1"/>
</dbReference>
<dbReference type="GO" id="GO:0005524">
    <property type="term" value="F:ATP binding"/>
    <property type="evidence" value="ECO:0007669"/>
    <property type="project" value="UniProtKB-KW"/>
</dbReference>
<keyword evidence="12" id="KW-1185">Reference proteome</keyword>
<dbReference type="InterPro" id="IPR025944">
    <property type="entry name" value="Sigma_54_int_dom_CS"/>
</dbReference>
<protein>
    <submittedName>
        <fullName evidence="11">Acetoacetate metabolism regulatory protein AtoC</fullName>
    </submittedName>
</protein>
<dbReference type="InterPro" id="IPR011006">
    <property type="entry name" value="CheY-like_superfamily"/>
</dbReference>
<dbReference type="InterPro" id="IPR001789">
    <property type="entry name" value="Sig_transdc_resp-reg_receiver"/>
</dbReference>
<reference evidence="12" key="1">
    <citation type="submission" date="2019-11" db="EMBL/GenBank/DDBJ databases">
        <title>Isolation and characterization of a novel species in the genus Sulfuriferula.</title>
        <authorList>
            <person name="Mochizuki J."/>
            <person name="Kojima H."/>
            <person name="Fukui M."/>
        </authorList>
    </citation>
    <scope>NUCLEOTIDE SEQUENCE [LARGE SCALE GENOMIC DNA]</scope>
    <source>
        <strain evidence="12">SGTM</strain>
    </source>
</reference>
<dbReference type="PROSITE" id="PS50110">
    <property type="entry name" value="RESPONSE_REGULATORY"/>
    <property type="match status" value="1"/>
</dbReference>
<evidence type="ECO:0000256" key="6">
    <source>
        <dbReference type="ARBA" id="ARBA00023125"/>
    </source>
</evidence>
<dbReference type="SUPFAM" id="SSF52540">
    <property type="entry name" value="P-loop containing nucleoside triphosphate hydrolases"/>
    <property type="match status" value="1"/>
</dbReference>
<dbReference type="Pfam" id="PF00158">
    <property type="entry name" value="Sigma54_activat"/>
    <property type="match status" value="1"/>
</dbReference>
<keyword evidence="1 8" id="KW-0597">Phosphoprotein</keyword>
<dbReference type="Gene3D" id="3.40.50.2300">
    <property type="match status" value="1"/>
</dbReference>
<evidence type="ECO:0000313" key="12">
    <source>
        <dbReference type="Proteomes" id="UP000463939"/>
    </source>
</evidence>
<feature type="domain" description="Response regulatory" evidence="10">
    <location>
        <begin position="5"/>
        <end position="119"/>
    </location>
</feature>
<keyword evidence="5" id="KW-0805">Transcription regulation</keyword>
<dbReference type="FunFam" id="3.40.50.300:FF:000006">
    <property type="entry name" value="DNA-binding transcriptional regulator NtrC"/>
    <property type="match status" value="1"/>
</dbReference>
<dbReference type="CDD" id="cd00009">
    <property type="entry name" value="AAA"/>
    <property type="match status" value="1"/>
</dbReference>
<dbReference type="InterPro" id="IPR002078">
    <property type="entry name" value="Sigma_54_int"/>
</dbReference>
<dbReference type="GO" id="GO:0006355">
    <property type="term" value="P:regulation of DNA-templated transcription"/>
    <property type="evidence" value="ECO:0007669"/>
    <property type="project" value="InterPro"/>
</dbReference>
<dbReference type="GO" id="GO:0000160">
    <property type="term" value="P:phosphorelay signal transduction system"/>
    <property type="evidence" value="ECO:0007669"/>
    <property type="project" value="UniProtKB-KW"/>
</dbReference>
<evidence type="ECO:0000256" key="4">
    <source>
        <dbReference type="ARBA" id="ARBA00023012"/>
    </source>
</evidence>
<dbReference type="InterPro" id="IPR027417">
    <property type="entry name" value="P-loop_NTPase"/>
</dbReference>
<keyword evidence="3" id="KW-0067">ATP-binding</keyword>
<evidence type="ECO:0000256" key="5">
    <source>
        <dbReference type="ARBA" id="ARBA00023015"/>
    </source>
</evidence>
<dbReference type="PANTHER" id="PTHR32071">
    <property type="entry name" value="TRANSCRIPTIONAL REGULATORY PROTEIN"/>
    <property type="match status" value="1"/>
</dbReference>
<evidence type="ECO:0000256" key="1">
    <source>
        <dbReference type="ARBA" id="ARBA00022553"/>
    </source>
</evidence>
<dbReference type="SMART" id="SM00448">
    <property type="entry name" value="REC"/>
    <property type="match status" value="1"/>
</dbReference>
<evidence type="ECO:0000313" key="11">
    <source>
        <dbReference type="EMBL" id="BBP00421.1"/>
    </source>
</evidence>
<dbReference type="InterPro" id="IPR058031">
    <property type="entry name" value="AAA_lid_NorR"/>
</dbReference>
<evidence type="ECO:0000256" key="3">
    <source>
        <dbReference type="ARBA" id="ARBA00022840"/>
    </source>
</evidence>
<dbReference type="PANTHER" id="PTHR32071:SF117">
    <property type="entry name" value="PTS-DEPENDENT DIHYDROXYACETONE KINASE OPERON REGULATORY PROTEIN-RELATED"/>
    <property type="match status" value="1"/>
</dbReference>
<evidence type="ECO:0000256" key="8">
    <source>
        <dbReference type="PROSITE-ProRule" id="PRU00169"/>
    </source>
</evidence>
<dbReference type="Gene3D" id="3.40.50.300">
    <property type="entry name" value="P-loop containing nucleotide triphosphate hydrolases"/>
    <property type="match status" value="1"/>
</dbReference>
<dbReference type="SUPFAM" id="SSF52172">
    <property type="entry name" value="CheY-like"/>
    <property type="match status" value="1"/>
</dbReference>
<keyword evidence="6" id="KW-0238">DNA-binding</keyword>
<dbReference type="Proteomes" id="UP000463939">
    <property type="component" value="Chromosome"/>
</dbReference>
<dbReference type="PROSITE" id="PS00688">
    <property type="entry name" value="SIGMA54_INTERACT_3"/>
    <property type="match status" value="1"/>
</dbReference>
<dbReference type="RefSeq" id="WP_174237398.1">
    <property type="nucleotide sequence ID" value="NZ_AP021881.1"/>
</dbReference>
<keyword evidence="2" id="KW-0547">Nucleotide-binding</keyword>
<gene>
    <name evidence="11" type="ORF">SFSGTM_11290</name>
</gene>
<evidence type="ECO:0000259" key="9">
    <source>
        <dbReference type="PROSITE" id="PS50045"/>
    </source>
</evidence>
<name>A0A809RNN4_9PROT</name>
<dbReference type="PRINTS" id="PR01590">
    <property type="entry name" value="HTHFIS"/>
</dbReference>
<dbReference type="Pfam" id="PF25601">
    <property type="entry name" value="AAA_lid_14"/>
    <property type="match status" value="1"/>
</dbReference>
<dbReference type="PROSITE" id="PS00676">
    <property type="entry name" value="SIGMA54_INTERACT_2"/>
    <property type="match status" value="1"/>
</dbReference>
<keyword evidence="7" id="KW-0804">Transcription</keyword>
<dbReference type="SUPFAM" id="SSF46689">
    <property type="entry name" value="Homeodomain-like"/>
    <property type="match status" value="1"/>
</dbReference>
<dbReference type="InterPro" id="IPR009057">
    <property type="entry name" value="Homeodomain-like_sf"/>
</dbReference>
<dbReference type="InterPro" id="IPR025943">
    <property type="entry name" value="Sigma_54_int_dom_ATP-bd_2"/>
</dbReference>
<feature type="domain" description="Sigma-54 factor interaction" evidence="9">
    <location>
        <begin position="142"/>
        <end position="366"/>
    </location>
</feature>
<keyword evidence="4" id="KW-0902">Two-component regulatory system</keyword>
<evidence type="ECO:0000256" key="2">
    <source>
        <dbReference type="ARBA" id="ARBA00022741"/>
    </source>
</evidence>
<dbReference type="PROSITE" id="PS50045">
    <property type="entry name" value="SIGMA54_INTERACT_4"/>
    <property type="match status" value="1"/>
</dbReference>
<dbReference type="Gene3D" id="1.10.10.60">
    <property type="entry name" value="Homeodomain-like"/>
    <property type="match status" value="1"/>
</dbReference>
<dbReference type="InterPro" id="IPR025662">
    <property type="entry name" value="Sigma_54_int_dom_ATP-bd_1"/>
</dbReference>
<dbReference type="AlphaFoldDB" id="A0A809RNN4"/>
<sequence length="448" mass="50036">MISQRVLVVDDEPKMQRVLEIMLQRMGYEVSCASDGKAALQIMKSAPADLIISDLRMPGMSGTELLKTLRDEDNEVPVIIMTAYGTIETAVEAMKLGACEYIVRPFDVEALELVIARILTEGRIRQQNTFLRQEVEKGWGEFVGSSEPMQQVYNHIRQVAPSKTTVLITGETGTGKELVARAIHRTSPRHSALFVPINCAAIPADILESELFGYVRGAFTGAIKDRVGKFELADGGTLFLDELTEMPMPLQAKLLRVLQENIIERLGSNRSIPIDVRIIAATNRNPRQAISDGKLREDLYYRVNVFNIDLPALRERKEDIPALAASHLANQNKSYSISKAAMDSLQNYPWPGNVRELQNIIERAAVLAHGGIIEIQDFPQELNNLKTTLDISEQYADSPTLELNPAIERLEATMIRAALEQTGNNKSKAARLLDISERALWYKIKKLE</sequence>
<dbReference type="InterPro" id="IPR003593">
    <property type="entry name" value="AAA+_ATPase"/>
</dbReference>
<dbReference type="InterPro" id="IPR002197">
    <property type="entry name" value="HTH_Fis"/>
</dbReference>
<dbReference type="Pfam" id="PF02954">
    <property type="entry name" value="HTH_8"/>
    <property type="match status" value="1"/>
</dbReference>
<dbReference type="EMBL" id="AP021881">
    <property type="protein sequence ID" value="BBP00421.1"/>
    <property type="molecule type" value="Genomic_DNA"/>
</dbReference>
<dbReference type="PROSITE" id="PS00675">
    <property type="entry name" value="SIGMA54_INTERACT_1"/>
    <property type="match status" value="1"/>
</dbReference>